<organism evidence="1 2">
    <name type="scientific">Zarea fungicola</name>
    <dbReference type="NCBI Taxonomy" id="93591"/>
    <lineage>
        <taxon>Eukaryota</taxon>
        <taxon>Fungi</taxon>
        <taxon>Dikarya</taxon>
        <taxon>Ascomycota</taxon>
        <taxon>Pezizomycotina</taxon>
        <taxon>Sordariomycetes</taxon>
        <taxon>Hypocreomycetidae</taxon>
        <taxon>Hypocreales</taxon>
        <taxon>Cordycipitaceae</taxon>
        <taxon>Zarea</taxon>
    </lineage>
</organism>
<keyword evidence="2" id="KW-1185">Reference proteome</keyword>
<evidence type="ECO:0000313" key="2">
    <source>
        <dbReference type="Proteomes" id="UP001143910"/>
    </source>
</evidence>
<evidence type="ECO:0000313" key="1">
    <source>
        <dbReference type="EMBL" id="KAJ2961288.1"/>
    </source>
</evidence>
<proteinExistence type="predicted"/>
<protein>
    <submittedName>
        <fullName evidence="1">Uncharacterized protein</fullName>
    </submittedName>
</protein>
<gene>
    <name evidence="1" type="ORF">NQ176_g11008</name>
</gene>
<accession>A0ACC1MEE6</accession>
<dbReference type="Proteomes" id="UP001143910">
    <property type="component" value="Unassembled WGS sequence"/>
</dbReference>
<dbReference type="EMBL" id="JANJQO010003358">
    <property type="protein sequence ID" value="KAJ2961288.1"/>
    <property type="molecule type" value="Genomic_DNA"/>
</dbReference>
<comment type="caution">
    <text evidence="1">The sequence shown here is derived from an EMBL/GenBank/DDBJ whole genome shotgun (WGS) entry which is preliminary data.</text>
</comment>
<name>A0ACC1MEE6_9HYPO</name>
<sequence>MNTIGNTFGAWLPLFVWKTTDAPRYLIGYNWTIALDVGELRKTIESFSAHGRNSSRNIASPSLPAYRLARDWRRQCALVALGKPAPDTTNLASLHVACHASDPSSYYYFFVLSTAGSQGHFIATISAYLSTKSSVTNNTWQRAELRPDHHQVPPKLCAHLSVAPVEMSNQIASPVVDATGKTRLRATLERARSGGDASIGQWLEFPGYTLARTVAPLGADWVLIDTEHGNICDHDMYLQVGAISCAGVSPIVRLAGSEPWMIKRALDSGAHAIMVPMCETVEQAQAIVQASKYPSARWPKGIRGAGAMFGPAAFNQNGREYLLSANENVMTGLTCSSSAQTISASSMGYVAFDHASEPEVQRATARVLKAGLDAGKYVGHFALSADAAAAKVEDGFHFVNCGADIVAITAWMTNEMSKFRDMVGKGKDKSNGTKSDIGYS</sequence>
<reference evidence="1" key="1">
    <citation type="submission" date="2022-08" db="EMBL/GenBank/DDBJ databases">
        <title>Genome Sequence of Lecanicillium fungicola.</title>
        <authorList>
            <person name="Buettner E."/>
        </authorList>
    </citation>
    <scope>NUCLEOTIDE SEQUENCE</scope>
    <source>
        <strain evidence="1">Babe33</strain>
    </source>
</reference>